<sequence>MFNSIRHGRFQFQDRLCVLSKRFQLVNWRPPSSPEFLLLHPLSSLPLRYISCFKDKVGVAMAAFDISENNRPKFTNRLAKEHSPYLLQHAHNPRKLAIRILSQDCM</sequence>
<name>A0A8T2R8U9_CERRI</name>
<dbReference type="EMBL" id="CM035434">
    <property type="protein sequence ID" value="KAH7292174.1"/>
    <property type="molecule type" value="Genomic_DNA"/>
</dbReference>
<accession>A0A8T2R8U9</accession>
<organism evidence="1 2">
    <name type="scientific">Ceratopteris richardii</name>
    <name type="common">Triangle waterfern</name>
    <dbReference type="NCBI Taxonomy" id="49495"/>
    <lineage>
        <taxon>Eukaryota</taxon>
        <taxon>Viridiplantae</taxon>
        <taxon>Streptophyta</taxon>
        <taxon>Embryophyta</taxon>
        <taxon>Tracheophyta</taxon>
        <taxon>Polypodiopsida</taxon>
        <taxon>Polypodiidae</taxon>
        <taxon>Polypodiales</taxon>
        <taxon>Pteridineae</taxon>
        <taxon>Pteridaceae</taxon>
        <taxon>Parkerioideae</taxon>
        <taxon>Ceratopteris</taxon>
    </lineage>
</organism>
<dbReference type="Proteomes" id="UP000825935">
    <property type="component" value="Chromosome 29"/>
</dbReference>
<keyword evidence="2" id="KW-1185">Reference proteome</keyword>
<protein>
    <submittedName>
        <fullName evidence="1">Uncharacterized protein</fullName>
    </submittedName>
</protein>
<dbReference type="AlphaFoldDB" id="A0A8T2R8U9"/>
<evidence type="ECO:0000313" key="2">
    <source>
        <dbReference type="Proteomes" id="UP000825935"/>
    </source>
</evidence>
<evidence type="ECO:0000313" key="1">
    <source>
        <dbReference type="EMBL" id="KAH7292174.1"/>
    </source>
</evidence>
<comment type="caution">
    <text evidence="1">The sequence shown here is derived from an EMBL/GenBank/DDBJ whole genome shotgun (WGS) entry which is preliminary data.</text>
</comment>
<reference evidence="1" key="1">
    <citation type="submission" date="2021-08" db="EMBL/GenBank/DDBJ databases">
        <title>WGS assembly of Ceratopteris richardii.</title>
        <authorList>
            <person name="Marchant D.B."/>
            <person name="Chen G."/>
            <person name="Jenkins J."/>
            <person name="Shu S."/>
            <person name="Leebens-Mack J."/>
            <person name="Grimwood J."/>
            <person name="Schmutz J."/>
            <person name="Soltis P."/>
            <person name="Soltis D."/>
            <person name="Chen Z.-H."/>
        </authorList>
    </citation>
    <scope>NUCLEOTIDE SEQUENCE</scope>
    <source>
        <strain evidence="1">Whitten #5841</strain>
        <tissue evidence="1">Leaf</tissue>
    </source>
</reference>
<proteinExistence type="predicted"/>
<dbReference type="OrthoDB" id="1938483at2759"/>
<gene>
    <name evidence="1" type="ORF">KP509_29G054400</name>
</gene>